<evidence type="ECO:0000256" key="16">
    <source>
        <dbReference type="SAM" id="MobiDB-lite"/>
    </source>
</evidence>
<evidence type="ECO:0000256" key="2">
    <source>
        <dbReference type="ARBA" id="ARBA00004123"/>
    </source>
</evidence>
<organism evidence="18 19">
    <name type="scientific">Raphanus sativus</name>
    <name type="common">Radish</name>
    <name type="synonym">Raphanus raphanistrum var. sativus</name>
    <dbReference type="NCBI Taxonomy" id="3726"/>
    <lineage>
        <taxon>Eukaryota</taxon>
        <taxon>Viridiplantae</taxon>
        <taxon>Streptophyta</taxon>
        <taxon>Embryophyta</taxon>
        <taxon>Tracheophyta</taxon>
        <taxon>Spermatophyta</taxon>
        <taxon>Magnoliopsida</taxon>
        <taxon>eudicotyledons</taxon>
        <taxon>Gunneridae</taxon>
        <taxon>Pentapetalae</taxon>
        <taxon>rosids</taxon>
        <taxon>malvids</taxon>
        <taxon>Brassicales</taxon>
        <taxon>Brassicaceae</taxon>
        <taxon>Brassiceae</taxon>
        <taxon>Raphanus</taxon>
    </lineage>
</organism>
<evidence type="ECO:0000256" key="13">
    <source>
        <dbReference type="ARBA" id="ARBA00023242"/>
    </source>
</evidence>
<evidence type="ECO:0000256" key="6">
    <source>
        <dbReference type="ARBA" id="ARBA00022723"/>
    </source>
</evidence>
<gene>
    <name evidence="19" type="primary">LOC130504093</name>
</gene>
<evidence type="ECO:0000256" key="11">
    <source>
        <dbReference type="ARBA" id="ARBA00023015"/>
    </source>
</evidence>
<dbReference type="InterPro" id="IPR001876">
    <property type="entry name" value="Znf_RanBP2"/>
</dbReference>
<dbReference type="Proteomes" id="UP000504610">
    <property type="component" value="Unplaced"/>
</dbReference>
<reference evidence="19" key="1">
    <citation type="submission" date="2025-08" db="UniProtKB">
        <authorList>
            <consortium name="RefSeq"/>
        </authorList>
    </citation>
    <scope>IDENTIFICATION</scope>
    <source>
        <tissue evidence="19">Leaf</tissue>
    </source>
</reference>
<comment type="catalytic activity">
    <reaction evidence="14">
        <text>N(6)-acetyl-L-lysyl-[histone] + H2O = L-lysyl-[histone] + acetate</text>
        <dbReference type="Rhea" id="RHEA:58196"/>
        <dbReference type="Rhea" id="RHEA-COMP:9845"/>
        <dbReference type="Rhea" id="RHEA-COMP:11338"/>
        <dbReference type="ChEBI" id="CHEBI:15377"/>
        <dbReference type="ChEBI" id="CHEBI:29969"/>
        <dbReference type="ChEBI" id="CHEBI:30089"/>
        <dbReference type="ChEBI" id="CHEBI:61930"/>
        <dbReference type="EC" id="3.5.1.98"/>
    </reaction>
    <physiologicalReaction direction="left-to-right" evidence="14">
        <dbReference type="Rhea" id="RHEA:58197"/>
    </physiologicalReaction>
</comment>
<evidence type="ECO:0000256" key="7">
    <source>
        <dbReference type="ARBA" id="ARBA00022771"/>
    </source>
</evidence>
<protein>
    <recommendedName>
        <fullName evidence="4">histone deacetylase</fullName>
        <ecNumber evidence="4">3.5.1.98</ecNumber>
    </recommendedName>
</protein>
<dbReference type="RefSeq" id="XP_056854660.1">
    <property type="nucleotide sequence ID" value="XM_056998680.1"/>
</dbReference>
<evidence type="ECO:0000256" key="5">
    <source>
        <dbReference type="ARBA" id="ARBA00022491"/>
    </source>
</evidence>
<sequence length="731" mass="80067">MAVETLESSCEVSKRKHGDGSDGTLLDEFSDGDVNYASGVSSKRAKVSREMRFLDEDDEDDSDWEQQRTPVESVKWFCVNCTMPNPGDMVHCYMCGEHKESGILRHGCFASPFCKDTGLSQVEEKLGSGSSPATSSTAVGFDERMLLHSEFEMKTLPHAERPDRLRAIAASLAAAGVFPGRCFPIPAREITKQELQMVHTSEHVDAVDITSQLHNSYFTSDTYANEHSARAARLAAGLCADLATEILSGRVKNGFALVRPPGHHAGIKNSMGFCLHNNAAVAALVAQAAGARKVLIVDWDVHHGNGTQEIFEQNKSVMYMSLHRHEGGKFYPGTGAADEVGTNGAEGYCVNVPWSCSGVGDGDYIYAFQHVVLPIASAFSPDFVIVSAGFDAAKGDPLGCCKVTPAGYSRMTQMLGDLCGGKMLVILEGGYNLRSISSSATAVIKVLMGENPEEDLPTATATAPPSRACMRTVLDVMNIQMKFWPSLATSYSKLLSEWEASRPGKRAETQEAVVNAAAPDAQSVAVDEEAPSRRVAPPPAEFAFNFSYSGDGLLIDDKEACGELFRLISDDPSTDLPTPFDDTTLSDLYNEYALSAARSIASVNKMVYEYKRKLRTARAELEGQRKELEEMDALRIELEEERAKVRAMRLEKKRMKKEAKVLKSEVRRLRKSRTDFVAREKMYNELVAKSASRFEEMRKYVNEQPTFQSIVLELNQISGIVSPADRESAAG</sequence>
<evidence type="ECO:0000256" key="10">
    <source>
        <dbReference type="ARBA" id="ARBA00022853"/>
    </source>
</evidence>
<keyword evidence="15" id="KW-0175">Coiled coil</keyword>
<dbReference type="GO" id="GO:0000118">
    <property type="term" value="C:histone deacetylase complex"/>
    <property type="evidence" value="ECO:0007669"/>
    <property type="project" value="TreeGrafter"/>
</dbReference>
<dbReference type="PANTHER" id="PTHR10625:SF13">
    <property type="entry name" value="HISTONE DEACETYLASE DOMAIN-CONTAINING PROTEIN"/>
    <property type="match status" value="1"/>
</dbReference>
<dbReference type="InterPro" id="IPR037138">
    <property type="entry name" value="His_deacetylse_dom_sf"/>
</dbReference>
<dbReference type="KEGG" id="rsz:130504093"/>
<evidence type="ECO:0000256" key="1">
    <source>
        <dbReference type="ARBA" id="ARBA00001947"/>
    </source>
</evidence>
<dbReference type="GO" id="GO:0050793">
    <property type="term" value="P:regulation of developmental process"/>
    <property type="evidence" value="ECO:0007669"/>
    <property type="project" value="UniProtKB-ARBA"/>
</dbReference>
<dbReference type="PRINTS" id="PR01270">
    <property type="entry name" value="HDASUPER"/>
</dbReference>
<dbReference type="PROSITE" id="PS01358">
    <property type="entry name" value="ZF_RANBP2_1"/>
    <property type="match status" value="1"/>
</dbReference>
<dbReference type="OrthoDB" id="1091364at2759"/>
<proteinExistence type="inferred from homology"/>
<dbReference type="EC" id="3.5.1.98" evidence="4"/>
<evidence type="ECO:0000256" key="3">
    <source>
        <dbReference type="ARBA" id="ARBA00007738"/>
    </source>
</evidence>
<dbReference type="Gene3D" id="3.40.800.20">
    <property type="entry name" value="Histone deacetylase domain"/>
    <property type="match status" value="1"/>
</dbReference>
<accession>A0A9W3CT07</accession>
<keyword evidence="9" id="KW-0862">Zinc</keyword>
<feature type="region of interest" description="Disordered" evidence="16">
    <location>
        <begin position="1"/>
        <end position="24"/>
    </location>
</feature>
<keyword evidence="12" id="KW-0804">Transcription</keyword>
<comment type="cofactor">
    <cofactor evidence="1">
        <name>Zn(2+)</name>
        <dbReference type="ChEBI" id="CHEBI:29105"/>
    </cofactor>
</comment>
<dbReference type="InterPro" id="IPR000286">
    <property type="entry name" value="HDACs"/>
</dbReference>
<feature type="domain" description="RanBP2-type" evidence="17">
    <location>
        <begin position="76"/>
        <end position="95"/>
    </location>
</feature>
<dbReference type="GO" id="GO:0040029">
    <property type="term" value="P:epigenetic regulation of gene expression"/>
    <property type="evidence" value="ECO:0007669"/>
    <property type="project" value="TreeGrafter"/>
</dbReference>
<dbReference type="GO" id="GO:0005737">
    <property type="term" value="C:cytoplasm"/>
    <property type="evidence" value="ECO:0007669"/>
    <property type="project" value="UniProtKB-ARBA"/>
</dbReference>
<keyword evidence="18" id="KW-1185">Reference proteome</keyword>
<dbReference type="SUPFAM" id="SSF52768">
    <property type="entry name" value="Arginase/deacetylase"/>
    <property type="match status" value="1"/>
</dbReference>
<keyword evidence="10" id="KW-0156">Chromatin regulator</keyword>
<keyword evidence="11" id="KW-0805">Transcription regulation</keyword>
<feature type="compositionally biased region" description="Polar residues" evidence="16">
    <location>
        <begin position="1"/>
        <end position="11"/>
    </location>
</feature>
<evidence type="ECO:0000256" key="12">
    <source>
        <dbReference type="ARBA" id="ARBA00023163"/>
    </source>
</evidence>
<dbReference type="GeneID" id="130504093"/>
<keyword evidence="8" id="KW-0378">Hydrolase</keyword>
<dbReference type="InterPro" id="IPR023696">
    <property type="entry name" value="Ureohydrolase_dom_sf"/>
</dbReference>
<evidence type="ECO:0000256" key="8">
    <source>
        <dbReference type="ARBA" id="ARBA00022801"/>
    </source>
</evidence>
<keyword evidence="13" id="KW-0539">Nucleus</keyword>
<feature type="coiled-coil region" evidence="15">
    <location>
        <begin position="607"/>
        <end position="672"/>
    </location>
</feature>
<keyword evidence="5" id="KW-0678">Repressor</keyword>
<evidence type="ECO:0000313" key="19">
    <source>
        <dbReference type="RefSeq" id="XP_056854660.1"/>
    </source>
</evidence>
<evidence type="ECO:0000256" key="14">
    <source>
        <dbReference type="ARBA" id="ARBA00049416"/>
    </source>
</evidence>
<dbReference type="AlphaFoldDB" id="A0A9W3CT07"/>
<evidence type="ECO:0000256" key="9">
    <source>
        <dbReference type="ARBA" id="ARBA00022833"/>
    </source>
</evidence>
<dbReference type="GO" id="GO:0008270">
    <property type="term" value="F:zinc ion binding"/>
    <property type="evidence" value="ECO:0007669"/>
    <property type="project" value="UniProtKB-KW"/>
</dbReference>
<dbReference type="FunFam" id="3.40.800.20:FF:000014">
    <property type="entry name" value="Histone deacetylase 15"/>
    <property type="match status" value="1"/>
</dbReference>
<evidence type="ECO:0000313" key="18">
    <source>
        <dbReference type="Proteomes" id="UP000504610"/>
    </source>
</evidence>
<evidence type="ECO:0000259" key="17">
    <source>
        <dbReference type="PROSITE" id="PS01358"/>
    </source>
</evidence>
<dbReference type="Pfam" id="PF00850">
    <property type="entry name" value="Hist_deacetyl"/>
    <property type="match status" value="1"/>
</dbReference>
<name>A0A9W3CT07_RAPSA</name>
<comment type="subcellular location">
    <subcellularLocation>
        <location evidence="2">Nucleus</location>
    </subcellularLocation>
</comment>
<keyword evidence="7" id="KW-0863">Zinc-finger</keyword>
<evidence type="ECO:0000256" key="4">
    <source>
        <dbReference type="ARBA" id="ARBA00012111"/>
    </source>
</evidence>
<dbReference type="PANTHER" id="PTHR10625">
    <property type="entry name" value="HISTONE DEACETYLASE HDAC1-RELATED"/>
    <property type="match status" value="1"/>
</dbReference>
<evidence type="ECO:0000256" key="15">
    <source>
        <dbReference type="SAM" id="Coils"/>
    </source>
</evidence>
<dbReference type="GO" id="GO:0141221">
    <property type="term" value="F:histone deacetylase activity, hydrolytic mechanism"/>
    <property type="evidence" value="ECO:0007669"/>
    <property type="project" value="UniProtKB-EC"/>
</dbReference>
<comment type="similarity">
    <text evidence="3">Belongs to the histone deacetylase family. HD type 2 subfamily.</text>
</comment>
<keyword evidence="6" id="KW-0479">Metal-binding</keyword>
<dbReference type="InterPro" id="IPR023801">
    <property type="entry name" value="His_deacetylse_dom"/>
</dbReference>